<dbReference type="AlphaFoldDB" id="A0A2H5Q3T5"/>
<keyword evidence="2" id="KW-1185">Reference proteome</keyword>
<dbReference type="PANTHER" id="PTHR36888">
    <property type="entry name" value="TETRATRICOPEPTIDE-LIKE HELICAL DOMAIN-CONTAINING PROTEIN-RELATED"/>
    <property type="match status" value="1"/>
</dbReference>
<evidence type="ECO:0000313" key="2">
    <source>
        <dbReference type="Proteomes" id="UP000236630"/>
    </source>
</evidence>
<dbReference type="PANTHER" id="PTHR36888:SF2">
    <property type="entry name" value="TETRATRICOPEPTIDE REPEAT (TPR)-LIKE SUPERFAMILY PROTEIN"/>
    <property type="match status" value="1"/>
</dbReference>
<gene>
    <name evidence="1" type="ORF">CUMW_193470</name>
</gene>
<dbReference type="Proteomes" id="UP000236630">
    <property type="component" value="Unassembled WGS sequence"/>
</dbReference>
<name>A0A2H5Q3T5_CITUN</name>
<comment type="caution">
    <text evidence="1">The sequence shown here is derived from an EMBL/GenBank/DDBJ whole genome shotgun (WGS) entry which is preliminary data.</text>
</comment>
<sequence>MLREDKVNPEDDSHLTDHLRARESEISSSSSSKFIDDVMFDSTSLLAVDQLSNAYLVRGELKLHFSCKLRRLLLEGDVLSVEEQKRILKGLDYQFVNKDKLLVDACEECEELLVKAGRKYMLALSIDGNDVRALYNWGLALFFLVQLIGYWTSKHPTQCTQIVYIISIEVSSIQCTQFRPQNFLLLSVPETAFDADKIFLAAIDNFDAMMLKGNIYAPDALFRWAVALQQRSCLRPRNSKEKVKFLQQARGLHEELHMNSDNFQVREALSSCMSELNYGDFFWWFLTIE</sequence>
<organism evidence="1 2">
    <name type="scientific">Citrus unshiu</name>
    <name type="common">Satsuma mandarin</name>
    <name type="synonym">Citrus nobilis var. unshiu</name>
    <dbReference type="NCBI Taxonomy" id="55188"/>
    <lineage>
        <taxon>Eukaryota</taxon>
        <taxon>Viridiplantae</taxon>
        <taxon>Streptophyta</taxon>
        <taxon>Embryophyta</taxon>
        <taxon>Tracheophyta</taxon>
        <taxon>Spermatophyta</taxon>
        <taxon>Magnoliopsida</taxon>
        <taxon>eudicotyledons</taxon>
        <taxon>Gunneridae</taxon>
        <taxon>Pentapetalae</taxon>
        <taxon>rosids</taxon>
        <taxon>malvids</taxon>
        <taxon>Sapindales</taxon>
        <taxon>Rutaceae</taxon>
        <taxon>Aurantioideae</taxon>
        <taxon>Citrus</taxon>
    </lineage>
</organism>
<proteinExistence type="predicted"/>
<reference evidence="1 2" key="1">
    <citation type="journal article" date="2017" name="Front. Genet.">
        <title>Draft sequencing of the heterozygous diploid genome of Satsuma (Citrus unshiu Marc.) using a hybrid assembly approach.</title>
        <authorList>
            <person name="Shimizu T."/>
            <person name="Tanizawa Y."/>
            <person name="Mochizuki T."/>
            <person name="Nagasaki H."/>
            <person name="Yoshioka T."/>
            <person name="Toyoda A."/>
            <person name="Fujiyama A."/>
            <person name="Kaminuma E."/>
            <person name="Nakamura Y."/>
        </authorList>
    </citation>
    <scope>NUCLEOTIDE SEQUENCE [LARGE SCALE GENOMIC DNA]</scope>
    <source>
        <strain evidence="2">cv. Miyagawa wase</strain>
    </source>
</reference>
<accession>A0A2H5Q3T5</accession>
<protein>
    <submittedName>
        <fullName evidence="1">Uncharacterized protein</fullName>
    </submittedName>
</protein>
<evidence type="ECO:0000313" key="1">
    <source>
        <dbReference type="EMBL" id="GAY59298.1"/>
    </source>
</evidence>
<dbReference type="EMBL" id="BDQV01000208">
    <property type="protein sequence ID" value="GAY59298.1"/>
    <property type="molecule type" value="Genomic_DNA"/>
</dbReference>